<dbReference type="EMBL" id="JAPQKS010000008">
    <property type="protein sequence ID" value="KAJ5217266.1"/>
    <property type="molecule type" value="Genomic_DNA"/>
</dbReference>
<dbReference type="AlphaFoldDB" id="A0A9W9TCA8"/>
<keyword evidence="1" id="KW-0489">Methyltransferase</keyword>
<keyword evidence="1" id="KW-0808">Transferase</keyword>
<reference evidence="1" key="2">
    <citation type="journal article" date="2023" name="IMA Fungus">
        <title>Comparative genomic study of the Penicillium genus elucidates a diverse pangenome and 15 lateral gene transfer events.</title>
        <authorList>
            <person name="Petersen C."/>
            <person name="Sorensen T."/>
            <person name="Nielsen M.R."/>
            <person name="Sondergaard T.E."/>
            <person name="Sorensen J.L."/>
            <person name="Fitzpatrick D.A."/>
            <person name="Frisvad J.C."/>
            <person name="Nielsen K.L."/>
        </authorList>
    </citation>
    <scope>NUCLEOTIDE SEQUENCE</scope>
    <source>
        <strain evidence="1">IBT 19713</strain>
    </source>
</reference>
<protein>
    <submittedName>
        <fullName evidence="1">S-adenosyl-L-methionine-dependent methyltransferase</fullName>
    </submittedName>
</protein>
<keyword evidence="2" id="KW-1185">Reference proteome</keyword>
<evidence type="ECO:0000313" key="1">
    <source>
        <dbReference type="EMBL" id="KAJ5217266.1"/>
    </source>
</evidence>
<dbReference type="GO" id="GO:0032259">
    <property type="term" value="P:methylation"/>
    <property type="evidence" value="ECO:0007669"/>
    <property type="project" value="UniProtKB-KW"/>
</dbReference>
<reference evidence="1" key="1">
    <citation type="submission" date="2022-11" db="EMBL/GenBank/DDBJ databases">
        <authorList>
            <person name="Petersen C."/>
        </authorList>
    </citation>
    <scope>NUCLEOTIDE SEQUENCE</scope>
    <source>
        <strain evidence="1">IBT 19713</strain>
    </source>
</reference>
<sequence length="67" mass="7435">MEEYIFPDKDSSLLPAIRDIIDGGDDILWWLGAISFTQEKAPTIGFEILSYFTGKGEALRGIEAELA</sequence>
<dbReference type="Proteomes" id="UP001150941">
    <property type="component" value="Unassembled WGS sequence"/>
</dbReference>
<name>A0A9W9TCA8_9EURO</name>
<dbReference type="RefSeq" id="XP_058326137.1">
    <property type="nucleotide sequence ID" value="XM_058479569.1"/>
</dbReference>
<dbReference type="GO" id="GO:0008168">
    <property type="term" value="F:methyltransferase activity"/>
    <property type="evidence" value="ECO:0007669"/>
    <property type="project" value="UniProtKB-KW"/>
</dbReference>
<gene>
    <name evidence="1" type="ORF">N7468_010274</name>
</gene>
<accession>A0A9W9TCA8</accession>
<evidence type="ECO:0000313" key="2">
    <source>
        <dbReference type="Proteomes" id="UP001150941"/>
    </source>
</evidence>
<organism evidence="1 2">
    <name type="scientific">Penicillium chermesinum</name>
    <dbReference type="NCBI Taxonomy" id="63820"/>
    <lineage>
        <taxon>Eukaryota</taxon>
        <taxon>Fungi</taxon>
        <taxon>Dikarya</taxon>
        <taxon>Ascomycota</taxon>
        <taxon>Pezizomycotina</taxon>
        <taxon>Eurotiomycetes</taxon>
        <taxon>Eurotiomycetidae</taxon>
        <taxon>Eurotiales</taxon>
        <taxon>Aspergillaceae</taxon>
        <taxon>Penicillium</taxon>
    </lineage>
</organism>
<proteinExistence type="predicted"/>
<comment type="caution">
    <text evidence="1">The sequence shown here is derived from an EMBL/GenBank/DDBJ whole genome shotgun (WGS) entry which is preliminary data.</text>
</comment>
<dbReference type="GeneID" id="83206873"/>